<gene>
    <name evidence="1" type="ORF">SAMN04515666_1014</name>
</gene>
<dbReference type="STRING" id="1036779.SAMN04515666_1014"/>
<dbReference type="AlphaFoldDB" id="A0A1H7FDU0"/>
<keyword evidence="2" id="KW-1185">Reference proteome</keyword>
<sequence length="128" mass="12762">MRRDLASNIADVPAIAPAVQSAAADGAAIDTKGFSSLAFLVNTGAIVGSGDFGVKLQESDSSGSGFTDVAADQVDTTAPATLTATSSYKLGYRGNKRFVRLALAKTGGTSIALGAIAVLGHPDHAPVA</sequence>
<dbReference type="RefSeq" id="WP_091828450.1">
    <property type="nucleotide sequence ID" value="NZ_FOAN01000001.1"/>
</dbReference>
<accession>A0A1H7FDU0</accession>
<proteinExistence type="predicted"/>
<dbReference type="EMBL" id="FOAN01000001">
    <property type="protein sequence ID" value="SEK23457.1"/>
    <property type="molecule type" value="Genomic_DNA"/>
</dbReference>
<organism evidence="1 2">
    <name type="scientific">Bosea lupini</name>
    <dbReference type="NCBI Taxonomy" id="1036779"/>
    <lineage>
        <taxon>Bacteria</taxon>
        <taxon>Pseudomonadati</taxon>
        <taxon>Pseudomonadota</taxon>
        <taxon>Alphaproteobacteria</taxon>
        <taxon>Hyphomicrobiales</taxon>
        <taxon>Boseaceae</taxon>
        <taxon>Bosea</taxon>
    </lineage>
</organism>
<protein>
    <submittedName>
        <fullName evidence="1">Uncharacterized protein</fullName>
    </submittedName>
</protein>
<dbReference type="OrthoDB" id="5464931at2"/>
<name>A0A1H7FDU0_9HYPH</name>
<dbReference type="Proteomes" id="UP000199664">
    <property type="component" value="Unassembled WGS sequence"/>
</dbReference>
<reference evidence="2" key="1">
    <citation type="submission" date="2016-10" db="EMBL/GenBank/DDBJ databases">
        <authorList>
            <person name="Varghese N."/>
            <person name="Submissions S."/>
        </authorList>
    </citation>
    <scope>NUCLEOTIDE SEQUENCE [LARGE SCALE GENOMIC DNA]</scope>
    <source>
        <strain evidence="2">LMG 26383,CCUG 61248,R- 45681</strain>
    </source>
</reference>
<evidence type="ECO:0000313" key="2">
    <source>
        <dbReference type="Proteomes" id="UP000199664"/>
    </source>
</evidence>
<evidence type="ECO:0000313" key="1">
    <source>
        <dbReference type="EMBL" id="SEK23457.1"/>
    </source>
</evidence>